<gene>
    <name evidence="1" type="primary">47</name>
    <name evidence="1" type="ORF">SEA_YEEZY_47</name>
</gene>
<name>A0A142K9K9_9CAUD</name>
<keyword evidence="2" id="KW-1185">Reference proteome</keyword>
<dbReference type="RefSeq" id="YP_009304376.1">
    <property type="nucleotide sequence ID" value="NC_031269.1"/>
</dbReference>
<dbReference type="OrthoDB" id="29069at10239"/>
<evidence type="ECO:0000313" key="2">
    <source>
        <dbReference type="Proteomes" id="UP000202604"/>
    </source>
</evidence>
<reference evidence="2" key="1">
    <citation type="submission" date="2016-03" db="EMBL/GenBank/DDBJ databases">
        <authorList>
            <person name="Ploux O."/>
        </authorList>
    </citation>
    <scope>NUCLEOTIDE SEQUENCE [LARGE SCALE GENOMIC DNA]</scope>
</reference>
<evidence type="ECO:0000313" key="1">
    <source>
        <dbReference type="EMBL" id="AMS02792.1"/>
    </source>
</evidence>
<dbReference type="KEGG" id="vg:29126510"/>
<proteinExistence type="predicted"/>
<dbReference type="Proteomes" id="UP000202604">
    <property type="component" value="Segment"/>
</dbReference>
<protein>
    <submittedName>
        <fullName evidence="1">Uncharacterized protein</fullName>
    </submittedName>
</protein>
<sequence length="104" mass="11141">MITREALDELGVSTDLQTAAEALGISKSAAYKLAAADEFPVPVIRWGTRYSVPTAGLREVLFGGETPPPPDVLACLERIAESNDEIVRILRVLAVNSTHLKVPA</sequence>
<dbReference type="EMBL" id="KU963249">
    <property type="protein sequence ID" value="AMS02792.1"/>
    <property type="molecule type" value="Genomic_DNA"/>
</dbReference>
<organism evidence="1 2">
    <name type="scientific">Gordonia phage Yeezy</name>
    <dbReference type="NCBI Taxonomy" id="1821565"/>
    <lineage>
        <taxon>Viruses</taxon>
        <taxon>Duplodnaviria</taxon>
        <taxon>Heunggongvirae</taxon>
        <taxon>Uroviricota</taxon>
        <taxon>Caudoviricetes</taxon>
        <taxon>Nymbaxtervirinae</taxon>
        <taxon>Baxterfoxvirus</taxon>
        <taxon>Baxterfoxvirus yeezy</taxon>
        <taxon>Baxtervirus yeezy</taxon>
    </lineage>
</organism>
<accession>A0A142K9K9</accession>
<dbReference type="GeneID" id="29126510"/>